<name>A0AAD8NY96_TARER</name>
<dbReference type="PANTHER" id="PTHR34576">
    <property type="entry name" value="MEMBRANE-ASSOCIATED KINASE REGULATOR 6-RELATED"/>
    <property type="match status" value="1"/>
</dbReference>
<dbReference type="Proteomes" id="UP001229421">
    <property type="component" value="Unassembled WGS sequence"/>
</dbReference>
<keyword evidence="2" id="KW-1185">Reference proteome</keyword>
<sequence length="222" mass="25310">METSQPLAIESFSYSWLINQKPSPDRTEDQNSTNPVVNPQTFCFHLPYATNDLVDAQEIFCNGRIIPNSVNQMKLYSCPATPMVHFQHNKPSKYSQLIADWRVSTKKVFRKCFRFLVPRKSTRIVDSSRNPVCVSTSNTRIEVHETTFTRTKSWSHSSISRSHFSCDYNDGSVHEAIVHCKRSLAMVMSNQGFRKDVAAVDEDFIAVVDEGFVVVVNDSYKS</sequence>
<dbReference type="EMBL" id="JAUHHV010000005">
    <property type="protein sequence ID" value="KAK1425239.1"/>
    <property type="molecule type" value="Genomic_DNA"/>
</dbReference>
<organism evidence="1 2">
    <name type="scientific">Tagetes erecta</name>
    <name type="common">African marigold</name>
    <dbReference type="NCBI Taxonomy" id="13708"/>
    <lineage>
        <taxon>Eukaryota</taxon>
        <taxon>Viridiplantae</taxon>
        <taxon>Streptophyta</taxon>
        <taxon>Embryophyta</taxon>
        <taxon>Tracheophyta</taxon>
        <taxon>Spermatophyta</taxon>
        <taxon>Magnoliopsida</taxon>
        <taxon>eudicotyledons</taxon>
        <taxon>Gunneridae</taxon>
        <taxon>Pentapetalae</taxon>
        <taxon>asterids</taxon>
        <taxon>campanulids</taxon>
        <taxon>Asterales</taxon>
        <taxon>Asteraceae</taxon>
        <taxon>Asteroideae</taxon>
        <taxon>Heliantheae alliance</taxon>
        <taxon>Tageteae</taxon>
        <taxon>Tagetes</taxon>
    </lineage>
</organism>
<accession>A0AAD8NY96</accession>
<proteinExistence type="predicted"/>
<comment type="caution">
    <text evidence="1">The sequence shown here is derived from an EMBL/GenBank/DDBJ whole genome shotgun (WGS) entry which is preliminary data.</text>
</comment>
<evidence type="ECO:0000313" key="1">
    <source>
        <dbReference type="EMBL" id="KAK1425239.1"/>
    </source>
</evidence>
<gene>
    <name evidence="1" type="ORF">QVD17_20587</name>
</gene>
<protein>
    <submittedName>
        <fullName evidence="1">Uncharacterized protein</fullName>
    </submittedName>
</protein>
<dbReference type="PANTHER" id="PTHR34576:SF2">
    <property type="entry name" value="MEMBRANE-ASSOCIATED KINASE REGULATOR 6-RELATED"/>
    <property type="match status" value="1"/>
</dbReference>
<dbReference type="AlphaFoldDB" id="A0AAD8NY96"/>
<dbReference type="InterPro" id="IPR044699">
    <property type="entry name" value="MAKR6"/>
</dbReference>
<reference evidence="1" key="1">
    <citation type="journal article" date="2023" name="bioRxiv">
        <title>Improved chromosome-level genome assembly for marigold (Tagetes erecta).</title>
        <authorList>
            <person name="Jiang F."/>
            <person name="Yuan L."/>
            <person name="Wang S."/>
            <person name="Wang H."/>
            <person name="Xu D."/>
            <person name="Wang A."/>
            <person name="Fan W."/>
        </authorList>
    </citation>
    <scope>NUCLEOTIDE SEQUENCE</scope>
    <source>
        <strain evidence="1">WSJ</strain>
        <tissue evidence="1">Leaf</tissue>
    </source>
</reference>
<evidence type="ECO:0000313" key="2">
    <source>
        <dbReference type="Proteomes" id="UP001229421"/>
    </source>
</evidence>